<gene>
    <name evidence="1" type="ORF">LEP1GSC079_2780</name>
</gene>
<protein>
    <submittedName>
        <fullName evidence="1">Uncharacterized protein</fullName>
    </submittedName>
</protein>
<evidence type="ECO:0000313" key="2">
    <source>
        <dbReference type="Proteomes" id="UP000012164"/>
    </source>
</evidence>
<dbReference type="Proteomes" id="UP000012164">
    <property type="component" value="Unassembled WGS sequence"/>
</dbReference>
<accession>A0A0F6IBD4</accession>
<name>A0A0F6IBD4_LEPIR</name>
<comment type="caution">
    <text evidence="1">The sequence shown here is derived from an EMBL/GenBank/DDBJ whole genome shotgun (WGS) entry which is preliminary data.</text>
</comment>
<dbReference type="AlphaFoldDB" id="A0A0F6IBD4"/>
<dbReference type="EMBL" id="AKWR02000175">
    <property type="protein sequence ID" value="EMJ35359.1"/>
    <property type="molecule type" value="Genomic_DNA"/>
</dbReference>
<sequence>MGVPTFILWKIGFYKTNLLGRTHVIDGELSIFRIFSIKR</sequence>
<proteinExistence type="predicted"/>
<evidence type="ECO:0000313" key="1">
    <source>
        <dbReference type="EMBL" id="EMJ35359.1"/>
    </source>
</evidence>
<reference evidence="1 2" key="1">
    <citation type="submission" date="2013-01" db="EMBL/GenBank/DDBJ databases">
        <authorList>
            <person name="Harkins D.M."/>
            <person name="Durkin A.S."/>
            <person name="Brinkac L.M."/>
            <person name="Haft D.H."/>
            <person name="Selengut J.D."/>
            <person name="Sanka R."/>
            <person name="DePew J."/>
            <person name="Purushe J."/>
            <person name="Peacock S.J."/>
            <person name="Thaipadungpanit J."/>
            <person name="Wuthiekanun V.W."/>
            <person name="Day N.P."/>
            <person name="Vinetz J.M."/>
            <person name="Sutton G.G."/>
            <person name="Nierman W.C."/>
            <person name="Fouts D.E."/>
        </authorList>
    </citation>
    <scope>NUCLEOTIDE SEQUENCE [LARGE SCALE GENOMIC DNA]</scope>
    <source>
        <strain evidence="1 2">FPW1039</strain>
    </source>
</reference>
<organism evidence="1 2">
    <name type="scientific">Leptospira interrogans str. FPW1039</name>
    <dbReference type="NCBI Taxonomy" id="1193040"/>
    <lineage>
        <taxon>Bacteria</taxon>
        <taxon>Pseudomonadati</taxon>
        <taxon>Spirochaetota</taxon>
        <taxon>Spirochaetia</taxon>
        <taxon>Leptospirales</taxon>
        <taxon>Leptospiraceae</taxon>
        <taxon>Leptospira</taxon>
    </lineage>
</organism>